<keyword evidence="4" id="KW-1133">Transmembrane helix</keyword>
<organism evidence="6 7">
    <name type="scientific">Tritonibacter litoralis</name>
    <dbReference type="NCBI Taxonomy" id="2662264"/>
    <lineage>
        <taxon>Bacteria</taxon>
        <taxon>Pseudomonadati</taxon>
        <taxon>Pseudomonadota</taxon>
        <taxon>Alphaproteobacteria</taxon>
        <taxon>Rhodobacterales</taxon>
        <taxon>Paracoccaceae</taxon>
        <taxon>Tritonibacter</taxon>
    </lineage>
</organism>
<evidence type="ECO:0000313" key="6">
    <source>
        <dbReference type="EMBL" id="MQQ07760.1"/>
    </source>
</evidence>
<keyword evidence="2" id="KW-0238">DNA-binding</keyword>
<keyword evidence="7" id="KW-1185">Reference proteome</keyword>
<dbReference type="Gene3D" id="1.10.10.60">
    <property type="entry name" value="Homeodomain-like"/>
    <property type="match status" value="1"/>
</dbReference>
<dbReference type="InterPro" id="IPR018062">
    <property type="entry name" value="HTH_AraC-typ_CS"/>
</dbReference>
<dbReference type="InterPro" id="IPR052158">
    <property type="entry name" value="INH-QAR"/>
</dbReference>
<feature type="domain" description="HTH araC/xylS-type" evidence="5">
    <location>
        <begin position="231"/>
        <end position="329"/>
    </location>
</feature>
<dbReference type="Gene3D" id="3.40.50.880">
    <property type="match status" value="1"/>
</dbReference>
<dbReference type="PRINTS" id="PR00032">
    <property type="entry name" value="HTHARAC"/>
</dbReference>
<evidence type="ECO:0000256" key="3">
    <source>
        <dbReference type="ARBA" id="ARBA00023163"/>
    </source>
</evidence>
<comment type="caution">
    <text evidence="6">The sequence shown here is derived from an EMBL/GenBank/DDBJ whole genome shotgun (WGS) entry which is preliminary data.</text>
</comment>
<dbReference type="GO" id="GO:0003700">
    <property type="term" value="F:DNA-binding transcription factor activity"/>
    <property type="evidence" value="ECO:0007669"/>
    <property type="project" value="InterPro"/>
</dbReference>
<name>A0A843Y942_9RHOB</name>
<dbReference type="Proteomes" id="UP000444174">
    <property type="component" value="Unassembled WGS sequence"/>
</dbReference>
<dbReference type="InterPro" id="IPR009057">
    <property type="entry name" value="Homeodomain-like_sf"/>
</dbReference>
<dbReference type="PANTHER" id="PTHR43130:SF3">
    <property type="entry name" value="HTH-TYPE TRANSCRIPTIONAL REGULATOR RV1931C"/>
    <property type="match status" value="1"/>
</dbReference>
<dbReference type="PROSITE" id="PS01124">
    <property type="entry name" value="HTH_ARAC_FAMILY_2"/>
    <property type="match status" value="1"/>
</dbReference>
<evidence type="ECO:0000259" key="5">
    <source>
        <dbReference type="PROSITE" id="PS01124"/>
    </source>
</evidence>
<evidence type="ECO:0000256" key="1">
    <source>
        <dbReference type="ARBA" id="ARBA00023015"/>
    </source>
</evidence>
<proteinExistence type="predicted"/>
<dbReference type="CDD" id="cd03136">
    <property type="entry name" value="GATase1_AraC_ArgR_like"/>
    <property type="match status" value="1"/>
</dbReference>
<evidence type="ECO:0000256" key="2">
    <source>
        <dbReference type="ARBA" id="ARBA00023125"/>
    </source>
</evidence>
<sequence length="350" mass="38491">MRNQLPQTNQQMERGGDRPRVFEFVLLNEVSMLSVTSAIEPLRVANRMARCERYAWTIVSENGAEVRASNGLKIASSGRIGEGPVPDYTFVCAGLSLEAQEPKRLSAFLNRRFAAGVTVGAISMGTIFLARAGLLTGRRCTIHWEGMPAFLEEFPDIDLTTAIYEMDNKVLSCSGGMSSFDLMMEIIAQDHSRSLVYSIANQLQMDRIRSGVKLQSTGSSLLPENAPKQLMLAHAIISENMESPLSPGELAEAVGASRRTLERMFVKYTKMTPSKFCKIQRLERSKSLLLHSNLQILEIAVVTGFRSASYFSSCFSDHFGIAPSALRQGGGAEVSVDRDELDPDAPLVDK</sequence>
<feature type="transmembrane region" description="Helical" evidence="4">
    <location>
        <begin position="113"/>
        <end position="134"/>
    </location>
</feature>
<keyword evidence="1" id="KW-0805">Transcription regulation</keyword>
<dbReference type="InterPro" id="IPR018060">
    <property type="entry name" value="HTH_AraC"/>
</dbReference>
<dbReference type="Pfam" id="PF01965">
    <property type="entry name" value="DJ-1_PfpI"/>
    <property type="match status" value="1"/>
</dbReference>
<dbReference type="PANTHER" id="PTHR43130">
    <property type="entry name" value="ARAC-FAMILY TRANSCRIPTIONAL REGULATOR"/>
    <property type="match status" value="1"/>
</dbReference>
<dbReference type="PROSITE" id="PS00041">
    <property type="entry name" value="HTH_ARAC_FAMILY_1"/>
    <property type="match status" value="1"/>
</dbReference>
<dbReference type="GO" id="GO:0043565">
    <property type="term" value="F:sequence-specific DNA binding"/>
    <property type="evidence" value="ECO:0007669"/>
    <property type="project" value="InterPro"/>
</dbReference>
<keyword evidence="4" id="KW-0812">Transmembrane</keyword>
<keyword evidence="4" id="KW-0472">Membrane</keyword>
<evidence type="ECO:0000256" key="4">
    <source>
        <dbReference type="SAM" id="Phobius"/>
    </source>
</evidence>
<evidence type="ECO:0000313" key="7">
    <source>
        <dbReference type="Proteomes" id="UP000444174"/>
    </source>
</evidence>
<gene>
    <name evidence="6" type="ORF">GFB49_04795</name>
</gene>
<dbReference type="AlphaFoldDB" id="A0A843Y942"/>
<dbReference type="SUPFAM" id="SSF46689">
    <property type="entry name" value="Homeodomain-like"/>
    <property type="match status" value="2"/>
</dbReference>
<dbReference type="InterPro" id="IPR029062">
    <property type="entry name" value="Class_I_gatase-like"/>
</dbReference>
<dbReference type="EMBL" id="WIBF01000002">
    <property type="protein sequence ID" value="MQQ07760.1"/>
    <property type="molecule type" value="Genomic_DNA"/>
</dbReference>
<dbReference type="InterPro" id="IPR002818">
    <property type="entry name" value="DJ-1/PfpI"/>
</dbReference>
<protein>
    <submittedName>
        <fullName evidence="6">Helix-turn-helix domain-containing protein</fullName>
    </submittedName>
</protein>
<dbReference type="SMART" id="SM00342">
    <property type="entry name" value="HTH_ARAC"/>
    <property type="match status" value="1"/>
</dbReference>
<dbReference type="Pfam" id="PF12833">
    <property type="entry name" value="HTH_18"/>
    <property type="match status" value="1"/>
</dbReference>
<dbReference type="InterPro" id="IPR020449">
    <property type="entry name" value="Tscrpt_reg_AraC-type_HTH"/>
</dbReference>
<dbReference type="SUPFAM" id="SSF52317">
    <property type="entry name" value="Class I glutamine amidotransferase-like"/>
    <property type="match status" value="1"/>
</dbReference>
<reference evidence="6 7" key="1">
    <citation type="submission" date="2019-10" db="EMBL/GenBank/DDBJ databases">
        <title>Epibacterium sp. nov., isolated from seawater.</title>
        <authorList>
            <person name="Zhang X."/>
            <person name="Li N."/>
        </authorList>
    </citation>
    <scope>NUCLEOTIDE SEQUENCE [LARGE SCALE GENOMIC DNA]</scope>
    <source>
        <strain evidence="6 7">SM1979</strain>
    </source>
</reference>
<keyword evidence="3" id="KW-0804">Transcription</keyword>
<accession>A0A843Y942</accession>